<proteinExistence type="predicted"/>
<evidence type="ECO:0000313" key="2">
    <source>
        <dbReference type="Proteomes" id="UP000054023"/>
    </source>
</evidence>
<dbReference type="Pfam" id="PF02620">
    <property type="entry name" value="YceD"/>
    <property type="match status" value="1"/>
</dbReference>
<dbReference type="InterPro" id="IPR003772">
    <property type="entry name" value="YceD"/>
</dbReference>
<keyword evidence="2" id="KW-1185">Reference proteome</keyword>
<keyword evidence="1" id="KW-0238">DNA-binding</keyword>
<accession>A0A0W8IGD4</accession>
<protein>
    <submittedName>
        <fullName evidence="1">DNA-binding protein</fullName>
    </submittedName>
</protein>
<dbReference type="Proteomes" id="UP000054023">
    <property type="component" value="Unassembled WGS sequence"/>
</dbReference>
<dbReference type="AlphaFoldDB" id="A0A0W8IGD4"/>
<sequence>MTALRVDVQELRGKPGTQYEIHRTVPAPEDFATVLIGIPKDSELQVDLRLESVHEGVLMTGTAVGEVTGQCGRCLDELEYPLTVDIMTLFSWPEKARTDAAEEEDEDTRPMGNDLTIDLEPVLRDLMVSALPFQPVCREDCPGLCSSCGFRMEDDLEHHHEQLDPRWAALKDVAAGLPEPDPESGTST</sequence>
<dbReference type="PANTHER" id="PTHR34374">
    <property type="entry name" value="LARGE RIBOSOMAL RNA SUBUNIT ACCUMULATION PROTEIN YCED HOMOLOG 1, CHLOROPLASTIC"/>
    <property type="match status" value="1"/>
</dbReference>
<organism evidence="1 2">
    <name type="scientific">Nesterenkonia jeotgali</name>
    <dbReference type="NCBI Taxonomy" id="317018"/>
    <lineage>
        <taxon>Bacteria</taxon>
        <taxon>Bacillati</taxon>
        <taxon>Actinomycetota</taxon>
        <taxon>Actinomycetes</taxon>
        <taxon>Micrococcales</taxon>
        <taxon>Micrococcaceae</taxon>
        <taxon>Nesterenkonia</taxon>
    </lineage>
</organism>
<comment type="caution">
    <text evidence="1">The sequence shown here is derived from an EMBL/GenBank/DDBJ whole genome shotgun (WGS) entry which is preliminary data.</text>
</comment>
<name>A0A0W8IGD4_9MICC</name>
<dbReference type="STRING" id="317018.AVL63_03665"/>
<dbReference type="PANTHER" id="PTHR34374:SF1">
    <property type="entry name" value="LARGE RIBOSOMAL RNA SUBUNIT ACCUMULATION PROTEIN YCED HOMOLOG 1, CHLOROPLASTIC"/>
    <property type="match status" value="1"/>
</dbReference>
<dbReference type="OrthoDB" id="9790372at2"/>
<dbReference type="EMBL" id="LQBM01000003">
    <property type="protein sequence ID" value="KUG59106.1"/>
    <property type="molecule type" value="Genomic_DNA"/>
</dbReference>
<reference evidence="2" key="1">
    <citation type="submission" date="2015-12" db="EMBL/GenBank/DDBJ databases">
        <authorList>
            <person name="Nair G.R."/>
            <person name="Kaur G."/>
            <person name="Mayilraj S."/>
        </authorList>
    </citation>
    <scope>NUCLEOTIDE SEQUENCE [LARGE SCALE GENOMIC DNA]</scope>
    <source>
        <strain evidence="2">CD08_7</strain>
    </source>
</reference>
<dbReference type="GO" id="GO:0003677">
    <property type="term" value="F:DNA binding"/>
    <property type="evidence" value="ECO:0007669"/>
    <property type="project" value="UniProtKB-KW"/>
</dbReference>
<evidence type="ECO:0000313" key="1">
    <source>
        <dbReference type="EMBL" id="KUG59106.1"/>
    </source>
</evidence>
<gene>
    <name evidence="1" type="ORF">AVL63_03665</name>
</gene>
<dbReference type="RefSeq" id="WP_058888790.1">
    <property type="nucleotide sequence ID" value="NZ_LQBM01000003.1"/>
</dbReference>